<dbReference type="PRINTS" id="PR01203">
    <property type="entry name" value="5HTTRANSPORT"/>
</dbReference>
<dbReference type="HOGENOM" id="CLU_006855_9_0_1"/>
<dbReference type="eggNOG" id="KOG3659">
    <property type="taxonomic scope" value="Eukaryota"/>
</dbReference>
<evidence type="ECO:0000256" key="16">
    <source>
        <dbReference type="ARBA" id="ARBA00023018"/>
    </source>
</evidence>
<feature type="transmembrane region" description="Helical" evidence="28">
    <location>
        <begin position="717"/>
        <end position="742"/>
    </location>
</feature>
<keyword evidence="15 28" id="KW-1133">Transmembrane helix</keyword>
<dbReference type="PaxDb" id="9986-ENSOCUP00000003158"/>
<evidence type="ECO:0000256" key="4">
    <source>
        <dbReference type="ARBA" id="ARBA00004651"/>
    </source>
</evidence>
<feature type="transmembrane region" description="Helical" evidence="28">
    <location>
        <begin position="611"/>
        <end position="635"/>
    </location>
</feature>
<dbReference type="EMBL" id="AAGW02049804">
    <property type="status" value="NOT_ANNOTATED_CDS"/>
    <property type="molecule type" value="Genomic_DNA"/>
</dbReference>
<dbReference type="GO" id="GO:0005178">
    <property type="term" value="F:integrin binding"/>
    <property type="evidence" value="ECO:0007669"/>
    <property type="project" value="Ensembl"/>
</dbReference>
<evidence type="ECO:0000256" key="2">
    <source>
        <dbReference type="ARBA" id="ARBA00004337"/>
    </source>
</evidence>
<keyword evidence="10 26" id="KW-0812">Transmembrane</keyword>
<keyword evidence="21" id="KW-0966">Cell projection</keyword>
<dbReference type="GO" id="GO:0090067">
    <property type="term" value="P:regulation of thalamus size"/>
    <property type="evidence" value="ECO:0000250"/>
    <property type="project" value="UniProtKB"/>
</dbReference>
<keyword evidence="17 24" id="KW-0915">Sodium</keyword>
<evidence type="ECO:0000256" key="7">
    <source>
        <dbReference type="ARBA" id="ARBA00022449"/>
    </source>
</evidence>
<feature type="binding site" evidence="24">
    <location>
        <position position="515"/>
    </location>
    <ligand>
        <name>Na(+)</name>
        <dbReference type="ChEBI" id="CHEBI:29101"/>
        <label>1</label>
    </ligand>
</feature>
<dbReference type="CDD" id="cd11513">
    <property type="entry name" value="SLC6sbd_SERT"/>
    <property type="match status" value="1"/>
</dbReference>
<gene>
    <name evidence="30" type="primary">SLC6A4</name>
</gene>
<dbReference type="GO" id="GO:0045787">
    <property type="term" value="P:positive regulation of cell cycle"/>
    <property type="evidence" value="ECO:0007669"/>
    <property type="project" value="Ensembl"/>
</dbReference>
<feature type="transmembrane region" description="Helical" evidence="28">
    <location>
        <begin position="473"/>
        <end position="497"/>
    </location>
</feature>
<comment type="similarity">
    <text evidence="5">Belongs to the sodium:neurotransmitter symporter (SNF) (TC 2.A.22) family. SLC6A4 subfamily.</text>
</comment>
<keyword evidence="11 24" id="KW-0479">Metal-binding</keyword>
<dbReference type="GO" id="GO:0045121">
    <property type="term" value="C:membrane raft"/>
    <property type="evidence" value="ECO:0007669"/>
    <property type="project" value="Ensembl"/>
</dbReference>
<evidence type="ECO:0000256" key="19">
    <source>
        <dbReference type="ARBA" id="ARBA00023157"/>
    </source>
</evidence>
<evidence type="ECO:0000256" key="10">
    <source>
        <dbReference type="ARBA" id="ARBA00022692"/>
    </source>
</evidence>
<feature type="binding site" evidence="24">
    <location>
        <position position="585"/>
    </location>
    <ligand>
        <name>Na(+)</name>
        <dbReference type="ChEBI" id="CHEBI:29101"/>
        <label>1</label>
    </ligand>
</feature>
<keyword evidence="8" id="KW-1003">Cell membrane</keyword>
<evidence type="ECO:0000256" key="13">
    <source>
        <dbReference type="ARBA" id="ARBA00022775"/>
    </source>
</evidence>
<dbReference type="GO" id="GO:0048484">
    <property type="term" value="P:enteric nervous system development"/>
    <property type="evidence" value="ECO:0007669"/>
    <property type="project" value="Ensembl"/>
</dbReference>
<keyword evidence="20" id="KW-0325">Glycoprotein</keyword>
<feature type="transmembrane region" description="Helical" evidence="28">
    <location>
        <begin position="265"/>
        <end position="286"/>
    </location>
</feature>
<evidence type="ECO:0000256" key="21">
    <source>
        <dbReference type="ARBA" id="ARBA00023273"/>
    </source>
</evidence>
<dbReference type="PANTHER" id="PTHR11616">
    <property type="entry name" value="SODIUM/CHLORIDE DEPENDENT TRANSPORTER"/>
    <property type="match status" value="1"/>
</dbReference>
<feature type="region of interest" description="Disordered" evidence="27">
    <location>
        <begin position="31"/>
        <end position="169"/>
    </location>
</feature>
<feature type="compositionally biased region" description="Polar residues" evidence="27">
    <location>
        <begin position="145"/>
        <end position="156"/>
    </location>
</feature>
<dbReference type="AlphaFoldDB" id="G1SK44"/>
<evidence type="ECO:0000256" key="20">
    <source>
        <dbReference type="ARBA" id="ARBA00023180"/>
    </source>
</evidence>
<dbReference type="SMR" id="G1SK44"/>
<dbReference type="PROSITE" id="PS00610">
    <property type="entry name" value="NA_NEUROTRAN_SYMP_1"/>
    <property type="match status" value="1"/>
</dbReference>
<evidence type="ECO:0000256" key="8">
    <source>
        <dbReference type="ARBA" id="ARBA00022475"/>
    </source>
</evidence>
<keyword evidence="12" id="KW-0967">Endosome</keyword>
<feature type="binding site" evidence="24">
    <location>
        <position position="581"/>
    </location>
    <ligand>
        <name>Na(+)</name>
        <dbReference type="ChEBI" id="CHEBI:29101"/>
        <label>1</label>
    </ligand>
</feature>
<evidence type="ECO:0000313" key="31">
    <source>
        <dbReference type="Proteomes" id="UP000001811"/>
    </source>
</evidence>
<dbReference type="GO" id="GO:0051378">
    <property type="term" value="F:serotonin binding"/>
    <property type="evidence" value="ECO:0007669"/>
    <property type="project" value="Ensembl"/>
</dbReference>
<dbReference type="NCBIfam" id="NF037979">
    <property type="entry name" value="Na_transp"/>
    <property type="match status" value="1"/>
</dbReference>
<dbReference type="PRINTS" id="PR00176">
    <property type="entry name" value="NANEUSMPORT"/>
</dbReference>
<evidence type="ECO:0000256" key="9">
    <source>
        <dbReference type="ARBA" id="ARBA00022553"/>
    </source>
</evidence>
<evidence type="ECO:0000256" key="24">
    <source>
        <dbReference type="PIRSR" id="PIRSR600175-1"/>
    </source>
</evidence>
<evidence type="ECO:0000256" key="1">
    <source>
        <dbReference type="ARBA" id="ARBA00004246"/>
    </source>
</evidence>
<evidence type="ECO:0000256" key="5">
    <source>
        <dbReference type="ARBA" id="ARBA00005461"/>
    </source>
</evidence>
<dbReference type="GO" id="GO:0009636">
    <property type="term" value="P:response to toxic substance"/>
    <property type="evidence" value="ECO:0007669"/>
    <property type="project" value="Ensembl"/>
</dbReference>
<comment type="subcellular location">
    <subcellularLocation>
        <location evidence="1">Cell junction</location>
        <location evidence="1">Focal adhesion</location>
    </subcellularLocation>
    <subcellularLocation>
        <location evidence="4">Cell membrane</location>
        <topology evidence="4">Multi-pass membrane protein</topology>
    </subcellularLocation>
    <subcellularLocation>
        <location evidence="3">Cell projection</location>
        <location evidence="3">Neuron projection</location>
    </subcellularLocation>
    <subcellularLocation>
        <location evidence="2">Endosome membrane</location>
        <topology evidence="2">Multi-pass membrane protein</topology>
    </subcellularLocation>
    <subcellularLocation>
        <location evidence="22">Synapse</location>
    </subcellularLocation>
</comment>
<dbReference type="GO" id="GO:0005886">
    <property type="term" value="C:plasma membrane"/>
    <property type="evidence" value="ECO:0007669"/>
    <property type="project" value="UniProtKB-SubCell"/>
</dbReference>
<dbReference type="GeneTree" id="ENSGT00940000157855"/>
<keyword evidence="6 26" id="KW-0813">Transport</keyword>
<keyword evidence="18 28" id="KW-0472">Membrane</keyword>
<evidence type="ECO:0000256" key="14">
    <source>
        <dbReference type="ARBA" id="ARBA00022949"/>
    </source>
</evidence>
<dbReference type="InterPro" id="IPR000175">
    <property type="entry name" value="Na/ntran_symport"/>
</dbReference>
<accession>G1SK44</accession>
<dbReference type="GO" id="GO:0048854">
    <property type="term" value="P:brain morphogenesis"/>
    <property type="evidence" value="ECO:0007669"/>
    <property type="project" value="Ensembl"/>
</dbReference>
<dbReference type="GO" id="GO:0098793">
    <property type="term" value="C:presynapse"/>
    <property type="evidence" value="ECO:0007669"/>
    <property type="project" value="GOC"/>
</dbReference>
<evidence type="ECO:0000256" key="12">
    <source>
        <dbReference type="ARBA" id="ARBA00022753"/>
    </source>
</evidence>
<evidence type="ECO:0000256" key="26">
    <source>
        <dbReference type="RuleBase" id="RU003732"/>
    </source>
</evidence>
<dbReference type="PROSITE" id="PS50267">
    <property type="entry name" value="NA_NEUROTRAN_SYMP_3"/>
    <property type="match status" value="1"/>
</dbReference>
<dbReference type="Pfam" id="PF03491">
    <property type="entry name" value="5HT_transport_N"/>
    <property type="match status" value="1"/>
</dbReference>
<dbReference type="PROSITE" id="PS00754">
    <property type="entry name" value="NA_NEUROTRAN_SYMP_2"/>
    <property type="match status" value="1"/>
</dbReference>
<reference evidence="30" key="3">
    <citation type="submission" date="2025-09" db="UniProtKB">
        <authorList>
            <consortium name="Ensembl"/>
        </authorList>
    </citation>
    <scope>IDENTIFICATION</scope>
    <source>
        <strain evidence="30">Thorbecke</strain>
    </source>
</reference>
<name>G1SK44_RABIT</name>
<dbReference type="STRING" id="9986.ENSOCUP00000003158"/>
<feature type="region of interest" description="Disordered" evidence="27">
    <location>
        <begin position="175"/>
        <end position="194"/>
    </location>
</feature>
<sequence>MCGCAPGGAGGEGRAIECAGVRLCMRVRGPSRASAGPGRARQPPPHTPGAARGGAAGTQVSRPARDPQRGGGYRAIRPCEGPRVQINRAARAQLGTGGGRPGASRAPGARDRPPHALPQQSSGSWRKEAARGSVRAAADGRPHRSLSSSMETTPLNAQPGRSACKDGEDCRGSGVLRKGVAGDKAEPGQLSNGYSGVPGPGAGDDAGHAILAATTTLEAEAHPGGRETWGKKVDFLLSVIGYAVDLGNVWRFPYICYQNGGGAFLLPYTIMAVFGGIPLFYMELALGQYHRNGCISIWRKICPIFKGIGFAICIIAFYIASYYNTIMAWALYYLISSFTDQLPWTSCENSWNTGNCTNYFSEDNITWTLHSTSPAEEFYTRHVLQIHRSKGLQALGGISWQLALCIMLIFTIIYFSIWKGVKTSGKVVWVTATFPYIILSILLVRGATLPGAWRGVLFYLKPNWQKLLETGVWVDAAAQIFFSLGPGFGVLLAFASYNKFNNNCYQDALVTSVVNCMTSFVSGFVIFTVLGYMAEMRNEDVSEVARDAGPSLLFITYAEAIANMPASTFFAIIFFLMLITLGLDSTFAGLEGVITAVLDEFPHTWAKCREWFVLLVVITCFFGSLITLTFGGAYVVKLLEEYATGPAVLTVALIEAVAVSWFYGITQFCSDVKEMLGFSPGWFWRICWVAISPLFLLFIICSFLMSPPQLRLFQYNYPHWSIILGYCIGASSVICIPTYIIYRLIITPGTFKERIIRSITPETPTEIPCGDIRLDAV</sequence>
<evidence type="ECO:0000256" key="22">
    <source>
        <dbReference type="ARBA" id="ARBA00034103"/>
    </source>
</evidence>
<dbReference type="SUPFAM" id="SSF161070">
    <property type="entry name" value="SNF-like"/>
    <property type="match status" value="1"/>
</dbReference>
<feature type="transmembrane region" description="Helical" evidence="28">
    <location>
        <begin position="307"/>
        <end position="335"/>
    </location>
</feature>
<dbReference type="GO" id="GO:0010008">
    <property type="term" value="C:endosome membrane"/>
    <property type="evidence" value="ECO:0007669"/>
    <property type="project" value="UniProtKB-SubCell"/>
</dbReference>
<dbReference type="Proteomes" id="UP000001811">
    <property type="component" value="Chromosome 19"/>
</dbReference>
<evidence type="ECO:0000256" key="15">
    <source>
        <dbReference type="ARBA" id="ARBA00022989"/>
    </source>
</evidence>
<feature type="binding site" evidence="24">
    <location>
        <position position="241"/>
    </location>
    <ligand>
        <name>Na(+)</name>
        <dbReference type="ChEBI" id="CHEBI:29101"/>
        <label>1</label>
    </ligand>
</feature>
<dbReference type="GO" id="GO:0046621">
    <property type="term" value="P:negative regulation of organ growth"/>
    <property type="evidence" value="ECO:0007669"/>
    <property type="project" value="Ensembl"/>
</dbReference>
<feature type="transmembrane region" description="Helical" evidence="28">
    <location>
        <begin position="682"/>
        <end position="705"/>
    </location>
</feature>
<dbReference type="GO" id="GO:0010628">
    <property type="term" value="P:positive regulation of gene expression"/>
    <property type="evidence" value="ECO:0007669"/>
    <property type="project" value="Ensembl"/>
</dbReference>
<feature type="disulfide bond" evidence="25">
    <location>
        <begin position="347"/>
        <end position="356"/>
    </location>
</feature>
<dbReference type="GO" id="GO:0005326">
    <property type="term" value="F:neurotransmitter transmembrane transporter activity"/>
    <property type="evidence" value="ECO:0007669"/>
    <property type="project" value="Ensembl"/>
</dbReference>
<feature type="binding site" evidence="24">
    <location>
        <position position="584"/>
    </location>
    <ligand>
        <name>Na(+)</name>
        <dbReference type="ChEBI" id="CHEBI:29101"/>
        <label>1</label>
    </ligand>
</feature>
<dbReference type="GO" id="GO:0043005">
    <property type="term" value="C:neuron projection"/>
    <property type="evidence" value="ECO:0007669"/>
    <property type="project" value="UniProtKB-SubCell"/>
</dbReference>
<dbReference type="InParanoid" id="G1SK44"/>
<dbReference type="Pfam" id="PF00209">
    <property type="entry name" value="SNF"/>
    <property type="match status" value="1"/>
</dbReference>
<dbReference type="Bgee" id="ENSOCUG00000003640">
    <property type="expression patterns" value="Expressed in upper lobe of left lung and 9 other cell types or tissues"/>
</dbReference>
<feature type="binding site" evidence="24">
    <location>
        <position position="483"/>
    </location>
    <ligand>
        <name>Na(+)</name>
        <dbReference type="ChEBI" id="CHEBI:29101"/>
        <label>1</label>
    </ligand>
</feature>
<dbReference type="PANTHER" id="PTHR11616:SF105">
    <property type="entry name" value="SODIUM-DEPENDENT SEROTONIN TRANSPORTER"/>
    <property type="match status" value="1"/>
</dbReference>
<evidence type="ECO:0000256" key="25">
    <source>
        <dbReference type="PIRSR" id="PIRSR600175-2"/>
    </source>
</evidence>
<keyword evidence="7 26" id="KW-0050">Antiport</keyword>
<dbReference type="GO" id="GO:0005925">
    <property type="term" value="C:focal adhesion"/>
    <property type="evidence" value="ECO:0007669"/>
    <property type="project" value="UniProtKB-SubCell"/>
</dbReference>
<keyword evidence="13" id="KW-0532">Neurotransmitter transport</keyword>
<evidence type="ECO:0000256" key="6">
    <source>
        <dbReference type="ARBA" id="ARBA00022448"/>
    </source>
</evidence>
<evidence type="ECO:0000256" key="23">
    <source>
        <dbReference type="ARBA" id="ARBA00047692"/>
    </source>
</evidence>
<dbReference type="GO" id="GO:0006865">
    <property type="term" value="P:amino acid transport"/>
    <property type="evidence" value="ECO:0007669"/>
    <property type="project" value="TreeGrafter"/>
</dbReference>
<reference evidence="30" key="2">
    <citation type="submission" date="2025-08" db="UniProtKB">
        <authorList>
            <consortium name="Ensembl"/>
        </authorList>
    </citation>
    <scope>IDENTIFICATION</scope>
    <source>
        <strain evidence="30">Thorbecke</strain>
    </source>
</reference>
<evidence type="ECO:0000256" key="18">
    <source>
        <dbReference type="ARBA" id="ARBA00023136"/>
    </source>
</evidence>
<feature type="binding site" evidence="24">
    <location>
        <position position="244"/>
    </location>
    <ligand>
        <name>Na(+)</name>
        <dbReference type="ChEBI" id="CHEBI:29101"/>
        <label>1</label>
    </ligand>
</feature>
<evidence type="ECO:0000256" key="11">
    <source>
        <dbReference type="ARBA" id="ARBA00022723"/>
    </source>
</evidence>
<dbReference type="GO" id="GO:0070527">
    <property type="term" value="P:platelet aggregation"/>
    <property type="evidence" value="ECO:0007669"/>
    <property type="project" value="Ensembl"/>
</dbReference>
<reference evidence="30 31" key="1">
    <citation type="journal article" date="2011" name="Nature">
        <title>A high-resolution map of human evolutionary constraint using 29 mammals.</title>
        <authorList>
            <person name="Lindblad-Toh K."/>
            <person name="Garber M."/>
            <person name="Zuk O."/>
            <person name="Lin M.F."/>
            <person name="Parker B.J."/>
            <person name="Washietl S."/>
            <person name="Kheradpour P."/>
            <person name="Ernst J."/>
            <person name="Jordan G."/>
            <person name="Mauceli E."/>
            <person name="Ward L.D."/>
            <person name="Lowe C.B."/>
            <person name="Holloway A.K."/>
            <person name="Clamp M."/>
            <person name="Gnerre S."/>
            <person name="Alfoldi J."/>
            <person name="Beal K."/>
            <person name="Chang J."/>
            <person name="Clawson H."/>
            <person name="Cuff J."/>
            <person name="Di Palma F."/>
            <person name="Fitzgerald S."/>
            <person name="Flicek P."/>
            <person name="Guttman M."/>
            <person name="Hubisz M.J."/>
            <person name="Jaffe D.B."/>
            <person name="Jungreis I."/>
            <person name="Kent W.J."/>
            <person name="Kostka D."/>
            <person name="Lara M."/>
            <person name="Martins A.L."/>
            <person name="Massingham T."/>
            <person name="Moltke I."/>
            <person name="Raney B.J."/>
            <person name="Rasmussen M.D."/>
            <person name="Robinson J."/>
            <person name="Stark A."/>
            <person name="Vilella A.J."/>
            <person name="Wen J."/>
            <person name="Xie X."/>
            <person name="Zody M.C."/>
            <person name="Baldwin J."/>
            <person name="Bloom T."/>
            <person name="Chin C.W."/>
            <person name="Heiman D."/>
            <person name="Nicol R."/>
            <person name="Nusbaum C."/>
            <person name="Young S."/>
            <person name="Wilkinson J."/>
            <person name="Worley K.C."/>
            <person name="Kovar C.L."/>
            <person name="Muzny D.M."/>
            <person name="Gibbs R.A."/>
            <person name="Cree A."/>
            <person name="Dihn H.H."/>
            <person name="Fowler G."/>
            <person name="Jhangiani S."/>
            <person name="Joshi V."/>
            <person name="Lee S."/>
            <person name="Lewis L.R."/>
            <person name="Nazareth L.V."/>
            <person name="Okwuonu G."/>
            <person name="Santibanez J."/>
            <person name="Warren W.C."/>
            <person name="Mardis E.R."/>
            <person name="Weinstock G.M."/>
            <person name="Wilson R.K."/>
            <person name="Delehaunty K."/>
            <person name="Dooling D."/>
            <person name="Fronik C."/>
            <person name="Fulton L."/>
            <person name="Fulton B."/>
            <person name="Graves T."/>
            <person name="Minx P."/>
            <person name="Sodergren E."/>
            <person name="Birney E."/>
            <person name="Margulies E.H."/>
            <person name="Herrero J."/>
            <person name="Green E.D."/>
            <person name="Haussler D."/>
            <person name="Siepel A."/>
            <person name="Goldman N."/>
            <person name="Pollard K.S."/>
            <person name="Pedersen J.S."/>
            <person name="Lander E.S."/>
            <person name="Kellis M."/>
        </authorList>
    </citation>
    <scope>NUCLEOTIDE SEQUENCE [LARGE SCALE GENOMIC DNA]</scope>
    <source>
        <strain evidence="30 31">Thorbecke inbred</strain>
    </source>
</reference>
<feature type="transmembrane region" description="Helical" evidence="28">
    <location>
        <begin position="509"/>
        <end position="534"/>
    </location>
</feature>
<evidence type="ECO:0000256" key="28">
    <source>
        <dbReference type="SAM" id="Phobius"/>
    </source>
</evidence>
<keyword evidence="16" id="KW-0770">Synapse</keyword>
<evidence type="ECO:0000313" key="30">
    <source>
        <dbReference type="Ensembl" id="ENSOCUP00000003158.3"/>
    </source>
</evidence>
<keyword evidence="14" id="KW-0965">Cell junction</keyword>
<dbReference type="EMBL" id="AAGW02049803">
    <property type="status" value="NOT_ANNOTATED_CDS"/>
    <property type="molecule type" value="Genomic_DNA"/>
</dbReference>
<feature type="transmembrane region" description="Helical" evidence="28">
    <location>
        <begin position="647"/>
        <end position="670"/>
    </location>
</feature>
<comment type="catalytic activity">
    <reaction evidence="23">
        <text>serotonin(out) + K(+)(in) + Na(+)(out) + H(+)(in) = serotonin(in) + K(+)(out) + Na(+)(in) + H(+)(out)</text>
        <dbReference type="Rhea" id="RHEA:75839"/>
        <dbReference type="ChEBI" id="CHEBI:15378"/>
        <dbReference type="ChEBI" id="CHEBI:29101"/>
        <dbReference type="ChEBI" id="CHEBI:29103"/>
        <dbReference type="ChEBI" id="CHEBI:350546"/>
    </reaction>
    <physiologicalReaction direction="left-to-right" evidence="23">
        <dbReference type="Rhea" id="RHEA:75840"/>
    </physiologicalReaction>
</comment>
<dbReference type="OMA" id="GEDCQGN"/>
<organism evidence="30 31">
    <name type="scientific">Oryctolagus cuniculus</name>
    <name type="common">Rabbit</name>
    <dbReference type="NCBI Taxonomy" id="9986"/>
    <lineage>
        <taxon>Eukaryota</taxon>
        <taxon>Metazoa</taxon>
        <taxon>Chordata</taxon>
        <taxon>Craniata</taxon>
        <taxon>Vertebrata</taxon>
        <taxon>Euteleostomi</taxon>
        <taxon>Mammalia</taxon>
        <taxon>Eutheria</taxon>
        <taxon>Euarchontoglires</taxon>
        <taxon>Glires</taxon>
        <taxon>Lagomorpha</taxon>
        <taxon>Leporidae</taxon>
        <taxon>Oryctolagus</taxon>
    </lineage>
</organism>
<dbReference type="EMBL" id="AAGW02049805">
    <property type="status" value="NOT_ANNOTATED_CDS"/>
    <property type="molecule type" value="Genomic_DNA"/>
</dbReference>
<dbReference type="GO" id="GO:0015297">
    <property type="term" value="F:antiporter activity"/>
    <property type="evidence" value="ECO:0007669"/>
    <property type="project" value="UniProtKB-KW"/>
</dbReference>
<dbReference type="GO" id="GO:0031402">
    <property type="term" value="F:sodium ion binding"/>
    <property type="evidence" value="ECO:0007669"/>
    <property type="project" value="Ensembl"/>
</dbReference>
<dbReference type="Ensembl" id="ENSOCUT00000003640.4">
    <property type="protein sequence ID" value="ENSOCUP00000003158.3"/>
    <property type="gene ID" value="ENSOCUG00000003640.4"/>
</dbReference>
<feature type="domain" description="Sodium:neurotransmitter symporter serotonin N-terminal" evidence="29">
    <location>
        <begin position="174"/>
        <end position="210"/>
    </location>
</feature>
<keyword evidence="9" id="KW-0597">Phosphoprotein</keyword>
<feature type="binding site" evidence="24">
    <location>
        <position position="243"/>
    </location>
    <ligand>
        <name>Na(+)</name>
        <dbReference type="ChEBI" id="CHEBI:29101"/>
        <label>1</label>
    </ligand>
</feature>
<evidence type="ECO:0000256" key="27">
    <source>
        <dbReference type="SAM" id="MobiDB-lite"/>
    </source>
</evidence>
<keyword evidence="19 25" id="KW-1015">Disulfide bond</keyword>
<proteinExistence type="inferred from homology"/>
<feature type="binding site" evidence="24">
    <location>
        <position position="248"/>
    </location>
    <ligand>
        <name>Na(+)</name>
        <dbReference type="ChEBI" id="CHEBI:29101"/>
        <label>1</label>
    </ligand>
</feature>
<protein>
    <recommendedName>
        <fullName evidence="26">Transporter</fullName>
    </recommendedName>
</protein>
<dbReference type="GO" id="GO:0005335">
    <property type="term" value="F:serotonin:sodium:chloride symporter activity"/>
    <property type="evidence" value="ECO:0007669"/>
    <property type="project" value="Ensembl"/>
</dbReference>
<keyword evidence="31" id="KW-1185">Reference proteome</keyword>
<evidence type="ECO:0000259" key="29">
    <source>
        <dbReference type="Pfam" id="PF03491"/>
    </source>
</evidence>
<feature type="transmembrane region" description="Helical" evidence="28">
    <location>
        <begin position="398"/>
        <end position="415"/>
    </location>
</feature>
<evidence type="ECO:0000256" key="3">
    <source>
        <dbReference type="ARBA" id="ARBA00004487"/>
    </source>
</evidence>
<evidence type="ECO:0000256" key="17">
    <source>
        <dbReference type="ARBA" id="ARBA00023053"/>
    </source>
</evidence>
<feature type="transmembrane region" description="Helical" evidence="28">
    <location>
        <begin position="427"/>
        <end position="453"/>
    </location>
</feature>
<feature type="transmembrane region" description="Helical" evidence="28">
    <location>
        <begin position="569"/>
        <end position="590"/>
    </location>
</feature>
<dbReference type="GO" id="GO:0050998">
    <property type="term" value="F:nitric-oxide synthase binding"/>
    <property type="evidence" value="ECO:0007669"/>
    <property type="project" value="Ensembl"/>
</dbReference>
<dbReference type="InterPro" id="IPR037272">
    <property type="entry name" value="SNS_sf"/>
</dbReference>
<dbReference type="FunCoup" id="G1SK44">
    <property type="interactions" value="126"/>
</dbReference>
<dbReference type="InterPro" id="IPR013086">
    <property type="entry name" value="Na/ntran_symport_serotonin_N"/>
</dbReference>